<name>A0A1I6EIC3_9FIRM</name>
<keyword evidence="2" id="KW-1185">Reference proteome</keyword>
<organism evidence="1 2">
    <name type="scientific">Desulfoscipio geothermicus DSM 3669</name>
    <dbReference type="NCBI Taxonomy" id="1121426"/>
    <lineage>
        <taxon>Bacteria</taxon>
        <taxon>Bacillati</taxon>
        <taxon>Bacillota</taxon>
        <taxon>Clostridia</taxon>
        <taxon>Eubacteriales</taxon>
        <taxon>Desulfallaceae</taxon>
        <taxon>Desulfoscipio</taxon>
    </lineage>
</organism>
<evidence type="ECO:0000313" key="2">
    <source>
        <dbReference type="Proteomes" id="UP000199584"/>
    </source>
</evidence>
<dbReference type="OrthoDB" id="1808974at2"/>
<dbReference type="AlphaFoldDB" id="A0A1I6EIC3"/>
<accession>A0A1I6EIC3</accession>
<proteinExistence type="predicted"/>
<protein>
    <submittedName>
        <fullName evidence="1">Uncharacterized protein</fullName>
    </submittedName>
</protein>
<gene>
    <name evidence="1" type="ORF">SAMN05660706_14720</name>
</gene>
<dbReference type="RefSeq" id="WP_092487658.1">
    <property type="nucleotide sequence ID" value="NZ_FOYM01000047.1"/>
</dbReference>
<evidence type="ECO:0000313" key="1">
    <source>
        <dbReference type="EMBL" id="SFR17504.1"/>
    </source>
</evidence>
<sequence length="77" mass="9175">MHEELNKIKLKMKALGFSQQQIETIIEKTLSGKRWEEMNDSEKQQILQSMNERIIFVRKFLQSISCNSYCKKNSLHN</sequence>
<dbReference type="EMBL" id="FOYM01000047">
    <property type="protein sequence ID" value="SFR17504.1"/>
    <property type="molecule type" value="Genomic_DNA"/>
</dbReference>
<dbReference type="Proteomes" id="UP000199584">
    <property type="component" value="Unassembled WGS sequence"/>
</dbReference>
<reference evidence="2" key="1">
    <citation type="submission" date="2016-10" db="EMBL/GenBank/DDBJ databases">
        <authorList>
            <person name="Varghese N."/>
            <person name="Submissions S."/>
        </authorList>
    </citation>
    <scope>NUCLEOTIDE SEQUENCE [LARGE SCALE GENOMIC DNA]</scope>
    <source>
        <strain evidence="2">DSM 3669</strain>
    </source>
</reference>